<evidence type="ECO:0000313" key="2">
    <source>
        <dbReference type="Proteomes" id="UP000078046"/>
    </source>
</evidence>
<proteinExistence type="predicted"/>
<accession>A0A177AQW4</accession>
<dbReference type="EMBL" id="LWCA01001868">
    <property type="protein sequence ID" value="OAF64397.1"/>
    <property type="molecule type" value="Genomic_DNA"/>
</dbReference>
<evidence type="ECO:0000313" key="1">
    <source>
        <dbReference type="EMBL" id="OAF64397.1"/>
    </source>
</evidence>
<sequence length="126" mass="14610">MNSMDGSIVDNALDKENKRIARMERTSKKTTIRASGIRLGKIGDSIKFQDLCVLKHYENEEKMKVPRDTVTNKKIIDYGFKESFNRILDKMNSSPFYLTPDIRESWPKTPLAFVIYSNSTELKKEN</sequence>
<reference evidence="1 2" key="1">
    <citation type="submission" date="2016-04" db="EMBL/GenBank/DDBJ databases">
        <title>The genome of Intoshia linei affirms orthonectids as highly simplified spiralians.</title>
        <authorList>
            <person name="Mikhailov K.V."/>
            <person name="Slusarev G.S."/>
            <person name="Nikitin M.A."/>
            <person name="Logacheva M.D."/>
            <person name="Penin A."/>
            <person name="Aleoshin V."/>
            <person name="Panchin Y.V."/>
        </authorList>
    </citation>
    <scope>NUCLEOTIDE SEQUENCE [LARGE SCALE GENOMIC DNA]</scope>
    <source>
        <strain evidence="1">Intl2013</strain>
        <tissue evidence="1">Whole animal</tissue>
    </source>
</reference>
<gene>
    <name evidence="1" type="ORF">A3Q56_07896</name>
</gene>
<dbReference type="AlphaFoldDB" id="A0A177AQW4"/>
<dbReference type="Proteomes" id="UP000078046">
    <property type="component" value="Unassembled WGS sequence"/>
</dbReference>
<comment type="caution">
    <text evidence="1">The sequence shown here is derived from an EMBL/GenBank/DDBJ whole genome shotgun (WGS) entry which is preliminary data.</text>
</comment>
<organism evidence="1 2">
    <name type="scientific">Intoshia linei</name>
    <dbReference type="NCBI Taxonomy" id="1819745"/>
    <lineage>
        <taxon>Eukaryota</taxon>
        <taxon>Metazoa</taxon>
        <taxon>Spiralia</taxon>
        <taxon>Lophotrochozoa</taxon>
        <taxon>Mesozoa</taxon>
        <taxon>Orthonectida</taxon>
        <taxon>Rhopaluridae</taxon>
        <taxon>Intoshia</taxon>
    </lineage>
</organism>
<protein>
    <submittedName>
        <fullName evidence="1">Uncharacterized protein</fullName>
    </submittedName>
</protein>
<keyword evidence="2" id="KW-1185">Reference proteome</keyword>
<name>A0A177AQW4_9BILA</name>